<name>A0ACC3D0B2_9PEZI</name>
<organism evidence="1 2">
    <name type="scientific">Coniosporium uncinatum</name>
    <dbReference type="NCBI Taxonomy" id="93489"/>
    <lineage>
        <taxon>Eukaryota</taxon>
        <taxon>Fungi</taxon>
        <taxon>Dikarya</taxon>
        <taxon>Ascomycota</taxon>
        <taxon>Pezizomycotina</taxon>
        <taxon>Dothideomycetes</taxon>
        <taxon>Dothideomycetes incertae sedis</taxon>
        <taxon>Coniosporium</taxon>
    </lineage>
</organism>
<evidence type="ECO:0000313" key="1">
    <source>
        <dbReference type="EMBL" id="KAK3059930.1"/>
    </source>
</evidence>
<dbReference type="Proteomes" id="UP001186974">
    <property type="component" value="Unassembled WGS sequence"/>
</dbReference>
<comment type="caution">
    <text evidence="1">The sequence shown here is derived from an EMBL/GenBank/DDBJ whole genome shotgun (WGS) entry which is preliminary data.</text>
</comment>
<feature type="non-terminal residue" evidence="1">
    <location>
        <position position="1"/>
    </location>
</feature>
<reference evidence="1" key="1">
    <citation type="submission" date="2024-09" db="EMBL/GenBank/DDBJ databases">
        <title>Black Yeasts Isolated from many extreme environments.</title>
        <authorList>
            <person name="Coleine C."/>
            <person name="Stajich J.E."/>
            <person name="Selbmann L."/>
        </authorList>
    </citation>
    <scope>NUCLEOTIDE SEQUENCE</scope>
    <source>
        <strain evidence="1">CCFEE 5737</strain>
    </source>
</reference>
<proteinExistence type="predicted"/>
<accession>A0ACC3D0B2</accession>
<protein>
    <submittedName>
        <fullName evidence="1">Uncharacterized protein</fullName>
    </submittedName>
</protein>
<gene>
    <name evidence="1" type="ORF">LTS18_009732</name>
</gene>
<sequence length="335" mass="36140">AFGGAEKPLGKPDNVEADDWVTLDQIAVFDVNSLSTTNGSDTRGWYVQNATGDIPDPRRQFCNVLVSAADNSSHNIYLYGGSMGPRDYRFYDDVYVLSLPSFTWTKIYGPGASPRYGHTCHAVGNRQMISVGGAPSWGFDGPCDSVPNGISVFDLSTSTWGLSYTVDDEPYHVPSKVIDTIGGSESGGATMKQPVAGFADPKLSRIFGVEPAPSSSSGRHAGAIAGGVVGGVAALTFLASFFLWRRRRAHRREKDELERLDASLQEKRVSDRPPEVDGIVIEEMDHTPYNPTELSGNNGPHYDAELPGDGLVKQPKADVVVHHELPTDAVSKRSV</sequence>
<dbReference type="EMBL" id="JAWDJW010008991">
    <property type="protein sequence ID" value="KAK3059930.1"/>
    <property type="molecule type" value="Genomic_DNA"/>
</dbReference>
<evidence type="ECO:0000313" key="2">
    <source>
        <dbReference type="Proteomes" id="UP001186974"/>
    </source>
</evidence>
<keyword evidence="2" id="KW-1185">Reference proteome</keyword>